<reference evidence="2 3" key="2">
    <citation type="submission" date="2024-07" db="EMBL/GenBank/DDBJ databases">
        <authorList>
            <person name="Akdeniz Z."/>
        </authorList>
    </citation>
    <scope>NUCLEOTIDE SEQUENCE [LARGE SCALE GENOMIC DNA]</scope>
</reference>
<comment type="caution">
    <text evidence="1">The sequence shown here is derived from an EMBL/GenBank/DDBJ whole genome shotgun (WGS) entry which is preliminary data.</text>
</comment>
<dbReference type="EMBL" id="CAXDID020000327">
    <property type="protein sequence ID" value="CAL6077428.1"/>
    <property type="molecule type" value="Genomic_DNA"/>
</dbReference>
<keyword evidence="3" id="KW-1185">Reference proteome</keyword>
<sequence>MTQNQGAFLCLFASFFAQKDGAFGVVVLQKLVDDNIRINNDIVQRASIMIMIVKERQDQYMTTHNKITKFLNLLDPLNEETREQDPALKYNVFKQSCKEIGKKFSIKYIENNYNQISDKMNQCPTLIENARQYLYNSVNGKDDQIAYLKYVWKENGEIQAALSQFQTMTVSNGSVERLFSFYHRQTSHFLRRNLDYTTVDKMAYIYVEKIHNNISYKNNENESDENESE</sequence>
<name>A0AA86P1B8_9EUKA</name>
<gene>
    <name evidence="1" type="ORF">HINF_LOCUS16436</name>
    <name evidence="2" type="ORF">HINF_LOCUS58313</name>
</gene>
<protein>
    <submittedName>
        <fullName evidence="2">Hypothetical_protein</fullName>
    </submittedName>
</protein>
<accession>A0AA86P1B8</accession>
<evidence type="ECO:0000313" key="1">
    <source>
        <dbReference type="EMBL" id="CAI9928791.1"/>
    </source>
</evidence>
<dbReference type="EMBL" id="CATOUU010000418">
    <property type="protein sequence ID" value="CAI9928791.1"/>
    <property type="molecule type" value="Genomic_DNA"/>
</dbReference>
<proteinExistence type="predicted"/>
<evidence type="ECO:0000313" key="3">
    <source>
        <dbReference type="Proteomes" id="UP001642409"/>
    </source>
</evidence>
<evidence type="ECO:0000313" key="2">
    <source>
        <dbReference type="EMBL" id="CAL6077428.1"/>
    </source>
</evidence>
<reference evidence="1" key="1">
    <citation type="submission" date="2023-06" db="EMBL/GenBank/DDBJ databases">
        <authorList>
            <person name="Kurt Z."/>
        </authorList>
    </citation>
    <scope>NUCLEOTIDE SEQUENCE</scope>
</reference>
<organism evidence="1">
    <name type="scientific">Hexamita inflata</name>
    <dbReference type="NCBI Taxonomy" id="28002"/>
    <lineage>
        <taxon>Eukaryota</taxon>
        <taxon>Metamonada</taxon>
        <taxon>Diplomonadida</taxon>
        <taxon>Hexamitidae</taxon>
        <taxon>Hexamitinae</taxon>
        <taxon>Hexamita</taxon>
    </lineage>
</organism>
<dbReference type="Proteomes" id="UP001642409">
    <property type="component" value="Unassembled WGS sequence"/>
</dbReference>
<dbReference type="AlphaFoldDB" id="A0AA86P1B8"/>